<dbReference type="AlphaFoldDB" id="A0A8S1F256"/>
<dbReference type="EMBL" id="CADEPM010000009">
    <property type="protein sequence ID" value="CAB3410016.1"/>
    <property type="molecule type" value="Genomic_DNA"/>
</dbReference>
<evidence type="ECO:0000313" key="3">
    <source>
        <dbReference type="Proteomes" id="UP000494206"/>
    </source>
</evidence>
<protein>
    <submittedName>
        <fullName evidence="2">Uncharacterized protein</fullName>
    </submittedName>
</protein>
<gene>
    <name evidence="2" type="ORF">CBOVIS_LOCUS11589</name>
</gene>
<evidence type="ECO:0000256" key="1">
    <source>
        <dbReference type="SAM" id="MobiDB-lite"/>
    </source>
</evidence>
<accession>A0A8S1F256</accession>
<feature type="compositionally biased region" description="Basic and acidic residues" evidence="1">
    <location>
        <begin position="1"/>
        <end position="10"/>
    </location>
</feature>
<feature type="compositionally biased region" description="Basic and acidic residues" evidence="1">
    <location>
        <begin position="23"/>
        <end position="33"/>
    </location>
</feature>
<dbReference type="OrthoDB" id="10047910at2759"/>
<reference evidence="2 3" key="1">
    <citation type="submission" date="2020-04" db="EMBL/GenBank/DDBJ databases">
        <authorList>
            <person name="Laetsch R D."/>
            <person name="Stevens L."/>
            <person name="Kumar S."/>
            <person name="Blaxter L. M."/>
        </authorList>
    </citation>
    <scope>NUCLEOTIDE SEQUENCE [LARGE SCALE GENOMIC DNA]</scope>
</reference>
<dbReference type="Proteomes" id="UP000494206">
    <property type="component" value="Unassembled WGS sequence"/>
</dbReference>
<proteinExistence type="predicted"/>
<evidence type="ECO:0000313" key="2">
    <source>
        <dbReference type="EMBL" id="CAB3410016.1"/>
    </source>
</evidence>
<name>A0A8S1F256_9PELO</name>
<sequence length="239" mass="26031">MVSRQPRDSITHVSPKSKAIRKTSAERREKEKVVSRLRQLVGTGDDSTQLELVLAAIAHIRELEAQLNGKENSDLPSDFEQAFASCCTSPCSSTMSSRPTTPRTFWLIVSEPPVMGAAETPSGVHLENGEDICSLRSIRGLPPSKMYVADVCVSVCIWAEGPLDPSRRIASRRAICGNQTPPPASQPAASNCEEGRRHATASGIERAQMFQERFRICMKLAASKNEIPAAGIVETSQQQ</sequence>
<keyword evidence="3" id="KW-1185">Reference proteome</keyword>
<organism evidence="2 3">
    <name type="scientific">Caenorhabditis bovis</name>
    <dbReference type="NCBI Taxonomy" id="2654633"/>
    <lineage>
        <taxon>Eukaryota</taxon>
        <taxon>Metazoa</taxon>
        <taxon>Ecdysozoa</taxon>
        <taxon>Nematoda</taxon>
        <taxon>Chromadorea</taxon>
        <taxon>Rhabditida</taxon>
        <taxon>Rhabditina</taxon>
        <taxon>Rhabditomorpha</taxon>
        <taxon>Rhabditoidea</taxon>
        <taxon>Rhabditidae</taxon>
        <taxon>Peloderinae</taxon>
        <taxon>Caenorhabditis</taxon>
    </lineage>
</organism>
<comment type="caution">
    <text evidence="2">The sequence shown here is derived from an EMBL/GenBank/DDBJ whole genome shotgun (WGS) entry which is preliminary data.</text>
</comment>
<feature type="region of interest" description="Disordered" evidence="1">
    <location>
        <begin position="1"/>
        <end position="33"/>
    </location>
</feature>